<comment type="caution">
    <text evidence="8">The sequence shown here is derived from an EMBL/GenBank/DDBJ whole genome shotgun (WGS) entry which is preliminary data.</text>
</comment>
<dbReference type="GO" id="GO:0005524">
    <property type="term" value="F:ATP binding"/>
    <property type="evidence" value="ECO:0007669"/>
    <property type="project" value="UniProtKB-UniRule"/>
</dbReference>
<evidence type="ECO:0000256" key="4">
    <source>
        <dbReference type="ARBA" id="ARBA00022840"/>
    </source>
</evidence>
<keyword evidence="1" id="KW-0808">Transferase</keyword>
<evidence type="ECO:0008006" key="10">
    <source>
        <dbReference type="Google" id="ProtNLM"/>
    </source>
</evidence>
<feature type="domain" description="Macro" evidence="7">
    <location>
        <begin position="214"/>
        <end position="398"/>
    </location>
</feature>
<keyword evidence="9" id="KW-1185">Reference proteome</keyword>
<dbReference type="InterPro" id="IPR008271">
    <property type="entry name" value="Ser/Thr_kinase_AS"/>
</dbReference>
<dbReference type="SMART" id="SM00506">
    <property type="entry name" value="A1pp"/>
    <property type="match status" value="2"/>
</dbReference>
<dbReference type="SUPFAM" id="SSF52949">
    <property type="entry name" value="Macro domain-like"/>
    <property type="match status" value="2"/>
</dbReference>
<dbReference type="SMART" id="SM00220">
    <property type="entry name" value="S_TKc"/>
    <property type="match status" value="1"/>
</dbReference>
<sequence>MASASDKKSVLVGGIEVSVLSGELEKQRTSVIVCNTVGSLALKDGQVSKALLDAGGKSLQDECSKKYPNGIHPGEIAEVDRGKLHCSTVYFISIPMVKKGDVSLQEEEIQSITKKCLEKASSDRRNTVAFPALGTGKTRYNEDLVAKTMFKAIEDFDRKNPSSSVKSVVIVVHPSLREIFKVCYMVILCYLSPSYLFVVGRKGGATGGGQGNGGATRGQNNNVSLSIATHQGKLEDWKADALVCSCSRDMDLSKGGLAKSILNVAGKRLQDDFRKQNPSGISPGEVAIVDVVGLNCKKVFFGCLNPCGAPDAEQCMSDFIIKCLEKGSSLRLRSMAFPCLGLGPLGFHPTQSAKIFKKSVDKFLEKNAHSSLGRIDVVVYGGASNWKDVLQTFTEELSKKGSDKEFVLKSGKPDRPTFATLPRIGLSDLQFSTHDEIGRGGFGVVYHGKWMGTDVAIKKITLRLNSAEVIKMAEQEVSVHSRLRHPHIVQIMGVCSDQTSFYIISEFIDGSDLHNLIFKPGGSGLKIKYKFAFAKQCCQAVAYLHGVEPPIIHQDIKPSNVLVSEVTNQAKICDFGISKIRSYSPGITTEGTPYFMAPELLIKAGSSSFKSDIWALGCTFLELFTGLDLWAPNKHMVNEEDIMRLMIKKEKPPALPYLDSRLPPSVRKAITDCFEYNPAKRPSALDLVHEFDKHA</sequence>
<dbReference type="PROSITE" id="PS51154">
    <property type="entry name" value="MACRO"/>
    <property type="match status" value="2"/>
</dbReference>
<gene>
    <name evidence="8" type="ORF">ACJMK2_033069</name>
</gene>
<dbReference type="InterPro" id="IPR043472">
    <property type="entry name" value="Macro_dom-like"/>
</dbReference>
<dbReference type="PROSITE" id="PS00107">
    <property type="entry name" value="PROTEIN_KINASE_ATP"/>
    <property type="match status" value="1"/>
</dbReference>
<evidence type="ECO:0000313" key="9">
    <source>
        <dbReference type="Proteomes" id="UP001634394"/>
    </source>
</evidence>
<keyword evidence="4 5" id="KW-0067">ATP-binding</keyword>
<keyword evidence="3" id="KW-0418">Kinase</keyword>
<evidence type="ECO:0000256" key="2">
    <source>
        <dbReference type="ARBA" id="ARBA00022741"/>
    </source>
</evidence>
<dbReference type="Pfam" id="PF01661">
    <property type="entry name" value="Macro"/>
    <property type="match status" value="2"/>
</dbReference>
<evidence type="ECO:0000256" key="5">
    <source>
        <dbReference type="PROSITE-ProRule" id="PRU10141"/>
    </source>
</evidence>
<proteinExistence type="predicted"/>
<dbReference type="Proteomes" id="UP001634394">
    <property type="component" value="Unassembled WGS sequence"/>
</dbReference>
<dbReference type="PROSITE" id="PS00108">
    <property type="entry name" value="PROTEIN_KINASE_ST"/>
    <property type="match status" value="1"/>
</dbReference>
<name>A0ABD3X5V8_SINWO</name>
<dbReference type="Gene3D" id="1.10.510.10">
    <property type="entry name" value="Transferase(Phosphotransferase) domain 1"/>
    <property type="match status" value="1"/>
</dbReference>
<dbReference type="FunFam" id="3.30.200.20:FF:000180">
    <property type="entry name" value="serine/threonine-protein kinase STY46-like"/>
    <property type="match status" value="1"/>
</dbReference>
<dbReference type="PANTHER" id="PTHR44329">
    <property type="entry name" value="SERINE/THREONINE-PROTEIN KINASE TNNI3K-RELATED"/>
    <property type="match status" value="1"/>
</dbReference>
<protein>
    <recommendedName>
        <fullName evidence="10">Protein kinase domain-containing protein</fullName>
    </recommendedName>
</protein>
<dbReference type="Pfam" id="PF00069">
    <property type="entry name" value="Pkinase"/>
    <property type="match status" value="1"/>
</dbReference>
<accession>A0ABD3X5V8</accession>
<feature type="binding site" evidence="5">
    <location>
        <position position="459"/>
    </location>
    <ligand>
        <name>ATP</name>
        <dbReference type="ChEBI" id="CHEBI:30616"/>
    </ligand>
</feature>
<evidence type="ECO:0000259" key="7">
    <source>
        <dbReference type="PROSITE" id="PS51154"/>
    </source>
</evidence>
<dbReference type="PANTHER" id="PTHR44329:SF298">
    <property type="entry name" value="MIXED LINEAGE KINASE DOMAIN-LIKE PROTEIN"/>
    <property type="match status" value="1"/>
</dbReference>
<dbReference type="Gene3D" id="3.40.220.10">
    <property type="entry name" value="Leucine Aminopeptidase, subunit E, domain 1"/>
    <property type="match status" value="2"/>
</dbReference>
<dbReference type="InterPro" id="IPR011009">
    <property type="entry name" value="Kinase-like_dom_sf"/>
</dbReference>
<feature type="domain" description="Protein kinase" evidence="6">
    <location>
        <begin position="431"/>
        <end position="695"/>
    </location>
</feature>
<evidence type="ECO:0000256" key="3">
    <source>
        <dbReference type="ARBA" id="ARBA00022777"/>
    </source>
</evidence>
<organism evidence="8 9">
    <name type="scientific">Sinanodonta woodiana</name>
    <name type="common">Chinese pond mussel</name>
    <name type="synonym">Anodonta woodiana</name>
    <dbReference type="NCBI Taxonomy" id="1069815"/>
    <lineage>
        <taxon>Eukaryota</taxon>
        <taxon>Metazoa</taxon>
        <taxon>Spiralia</taxon>
        <taxon>Lophotrochozoa</taxon>
        <taxon>Mollusca</taxon>
        <taxon>Bivalvia</taxon>
        <taxon>Autobranchia</taxon>
        <taxon>Heteroconchia</taxon>
        <taxon>Palaeoheterodonta</taxon>
        <taxon>Unionida</taxon>
        <taxon>Unionoidea</taxon>
        <taxon>Unionidae</taxon>
        <taxon>Unioninae</taxon>
        <taxon>Sinanodonta</taxon>
    </lineage>
</organism>
<dbReference type="GO" id="GO:0004672">
    <property type="term" value="F:protein kinase activity"/>
    <property type="evidence" value="ECO:0007669"/>
    <property type="project" value="UniProtKB-ARBA"/>
</dbReference>
<dbReference type="InterPro" id="IPR002589">
    <property type="entry name" value="Macro_dom"/>
</dbReference>
<evidence type="ECO:0000256" key="1">
    <source>
        <dbReference type="ARBA" id="ARBA00022679"/>
    </source>
</evidence>
<dbReference type="InterPro" id="IPR051681">
    <property type="entry name" value="Ser/Thr_Kinases-Pseudokinases"/>
</dbReference>
<dbReference type="InterPro" id="IPR017441">
    <property type="entry name" value="Protein_kinase_ATP_BS"/>
</dbReference>
<reference evidence="8 9" key="1">
    <citation type="submission" date="2024-11" db="EMBL/GenBank/DDBJ databases">
        <title>Chromosome-level genome assembly of the freshwater bivalve Anodonta woodiana.</title>
        <authorList>
            <person name="Chen X."/>
        </authorList>
    </citation>
    <scope>NUCLEOTIDE SEQUENCE [LARGE SCALE GENOMIC DNA]</scope>
    <source>
        <strain evidence="8">MN2024</strain>
        <tissue evidence="8">Gills</tissue>
    </source>
</reference>
<evidence type="ECO:0000259" key="6">
    <source>
        <dbReference type="PROSITE" id="PS50011"/>
    </source>
</evidence>
<dbReference type="EMBL" id="JBJQND010000004">
    <property type="protein sequence ID" value="KAL3880863.1"/>
    <property type="molecule type" value="Genomic_DNA"/>
</dbReference>
<dbReference type="PROSITE" id="PS50011">
    <property type="entry name" value="PROTEIN_KINASE_DOM"/>
    <property type="match status" value="1"/>
</dbReference>
<dbReference type="InterPro" id="IPR000719">
    <property type="entry name" value="Prot_kinase_dom"/>
</dbReference>
<keyword evidence="2 5" id="KW-0547">Nucleotide-binding</keyword>
<dbReference type="SUPFAM" id="SSF56112">
    <property type="entry name" value="Protein kinase-like (PK-like)"/>
    <property type="match status" value="1"/>
</dbReference>
<feature type="domain" description="Macro" evidence="7">
    <location>
        <begin position="4"/>
        <end position="188"/>
    </location>
</feature>
<dbReference type="AlphaFoldDB" id="A0ABD3X5V8"/>
<evidence type="ECO:0000313" key="8">
    <source>
        <dbReference type="EMBL" id="KAL3880863.1"/>
    </source>
</evidence>